<proteinExistence type="predicted"/>
<dbReference type="AlphaFoldDB" id="A0A4Y2QLG7"/>
<gene>
    <name evidence="2" type="ORF">AVEN_215715_1</name>
</gene>
<feature type="domain" description="DUF5641" evidence="1">
    <location>
        <begin position="87"/>
        <end position="170"/>
    </location>
</feature>
<dbReference type="OrthoDB" id="6420241at2759"/>
<name>A0A4Y2QLG7_ARAVE</name>
<sequence length="298" mass="33717">MVQITKIALRKILGKALVFYKELQTILAEIEAIINSRPLTYVYNEPNEPFSVTPDNFLTGRRLSVLPNWSDKRNIELLKGKKELIKRYLYREKILNNFWKRWKREYLLQSKGVNLNKNVNVKTEFNINDIVLIGEEKVPRQLWKLGKVTDVHKGRDSKVRSASIQTSTGLKSLASVVIHCNVKGSSCHAEAPGVLNDSRCISSSTEAGVLVAHHRATARSLLKEVRTITGGRVTQPPPLLYPQGKRVRAYEAATPPCTRGVIHCKDSIVCGDIGYHNLTLWEVPSLSPYVRYLAKLYL</sequence>
<dbReference type="Proteomes" id="UP000499080">
    <property type="component" value="Unassembled WGS sequence"/>
</dbReference>
<dbReference type="EMBL" id="BGPR01014199">
    <property type="protein sequence ID" value="GBN64162.1"/>
    <property type="molecule type" value="Genomic_DNA"/>
</dbReference>
<organism evidence="2 3">
    <name type="scientific">Araneus ventricosus</name>
    <name type="common">Orbweaver spider</name>
    <name type="synonym">Epeira ventricosa</name>
    <dbReference type="NCBI Taxonomy" id="182803"/>
    <lineage>
        <taxon>Eukaryota</taxon>
        <taxon>Metazoa</taxon>
        <taxon>Ecdysozoa</taxon>
        <taxon>Arthropoda</taxon>
        <taxon>Chelicerata</taxon>
        <taxon>Arachnida</taxon>
        <taxon>Araneae</taxon>
        <taxon>Araneomorphae</taxon>
        <taxon>Entelegynae</taxon>
        <taxon>Araneoidea</taxon>
        <taxon>Araneidae</taxon>
        <taxon>Araneus</taxon>
    </lineage>
</organism>
<comment type="caution">
    <text evidence="2">The sequence shown here is derived from an EMBL/GenBank/DDBJ whole genome shotgun (WGS) entry which is preliminary data.</text>
</comment>
<accession>A0A4Y2QLG7</accession>
<dbReference type="Pfam" id="PF18701">
    <property type="entry name" value="DUF5641"/>
    <property type="match status" value="1"/>
</dbReference>
<protein>
    <recommendedName>
        <fullName evidence="1">DUF5641 domain-containing protein</fullName>
    </recommendedName>
</protein>
<evidence type="ECO:0000259" key="1">
    <source>
        <dbReference type="Pfam" id="PF18701"/>
    </source>
</evidence>
<dbReference type="PANTHER" id="PTHR47331">
    <property type="entry name" value="PHD-TYPE DOMAIN-CONTAINING PROTEIN"/>
    <property type="match status" value="1"/>
</dbReference>
<keyword evidence="3" id="KW-1185">Reference proteome</keyword>
<evidence type="ECO:0000313" key="2">
    <source>
        <dbReference type="EMBL" id="GBN64162.1"/>
    </source>
</evidence>
<reference evidence="2 3" key="1">
    <citation type="journal article" date="2019" name="Sci. Rep.">
        <title>Orb-weaving spider Araneus ventricosus genome elucidates the spidroin gene catalogue.</title>
        <authorList>
            <person name="Kono N."/>
            <person name="Nakamura H."/>
            <person name="Ohtoshi R."/>
            <person name="Moran D.A.P."/>
            <person name="Shinohara A."/>
            <person name="Yoshida Y."/>
            <person name="Fujiwara M."/>
            <person name="Mori M."/>
            <person name="Tomita M."/>
            <person name="Arakawa K."/>
        </authorList>
    </citation>
    <scope>NUCLEOTIDE SEQUENCE [LARGE SCALE GENOMIC DNA]</scope>
</reference>
<evidence type="ECO:0000313" key="3">
    <source>
        <dbReference type="Proteomes" id="UP000499080"/>
    </source>
</evidence>
<dbReference type="InterPro" id="IPR040676">
    <property type="entry name" value="DUF5641"/>
</dbReference>